<dbReference type="Proteomes" id="UP000005753">
    <property type="component" value="Chromosome"/>
</dbReference>
<reference evidence="3 4" key="1">
    <citation type="submission" date="2010-08" db="EMBL/GenBank/DDBJ databases">
        <authorList>
            <consortium name="US DOE Joint Genome Institute (JGI-PGF)"/>
            <person name="Lucas S."/>
            <person name="Copeland A."/>
            <person name="Lapidus A."/>
            <person name="Cheng J.-F."/>
            <person name="Bruce D."/>
            <person name="Goodwin L."/>
            <person name="Pitluck S."/>
            <person name="Land M.L."/>
            <person name="Hauser L."/>
            <person name="Chang Y.-J."/>
            <person name="Anderson I.J."/>
            <person name="Johnson E."/>
            <person name="Mulhopadhyay B."/>
            <person name="Kyrpides N."/>
            <person name="Woyke T.J."/>
        </authorList>
    </citation>
    <scope>NUCLEOTIDE SEQUENCE [LARGE SCALE GENOMIC DNA]</scope>
    <source>
        <strain evidence="3 4">6</strain>
    </source>
</reference>
<feature type="compositionally biased region" description="Basic residues" evidence="1">
    <location>
        <begin position="99"/>
        <end position="111"/>
    </location>
</feature>
<dbReference type="eggNOG" id="COG1876">
    <property type="taxonomic scope" value="Bacteria"/>
</dbReference>
<dbReference type="InterPro" id="IPR009045">
    <property type="entry name" value="Zn_M74/Hedgehog-like"/>
</dbReference>
<dbReference type="OrthoDB" id="9792074at2"/>
<feature type="compositionally biased region" description="Basic and acidic residues" evidence="1">
    <location>
        <begin position="67"/>
        <end position="76"/>
    </location>
</feature>
<organism evidence="3 4">
    <name type="scientific">Eubacterium cellulosolvens (strain ATCC 43171 / JCM 9499 / 6)</name>
    <name type="common">Cillobacterium cellulosolvens</name>
    <dbReference type="NCBI Taxonomy" id="633697"/>
    <lineage>
        <taxon>Bacteria</taxon>
        <taxon>Bacillati</taxon>
        <taxon>Bacillota</taxon>
        <taxon>Clostridia</taxon>
        <taxon>Eubacteriales</taxon>
        <taxon>Eubacteriaceae</taxon>
        <taxon>Eubacterium</taxon>
    </lineage>
</organism>
<dbReference type="CDD" id="cd14852">
    <property type="entry name" value="LD-carboxypeptidase"/>
    <property type="match status" value="1"/>
</dbReference>
<dbReference type="SUPFAM" id="SSF55166">
    <property type="entry name" value="Hedgehog/DD-peptidase"/>
    <property type="match status" value="1"/>
</dbReference>
<gene>
    <name evidence="3" type="ORF">EubceDRAFT1_2021</name>
</gene>
<accession>I5AVH1</accession>
<dbReference type="InterPro" id="IPR003709">
    <property type="entry name" value="VanY-like_core_dom"/>
</dbReference>
<evidence type="ECO:0000259" key="2">
    <source>
        <dbReference type="Pfam" id="PF02557"/>
    </source>
</evidence>
<keyword evidence="3" id="KW-0121">Carboxypeptidase</keyword>
<keyword evidence="3" id="KW-0645">Protease</keyword>
<sequence length="391" mass="43263">MALHPDKKTVITCLIAAAVGLGISVPLIMSPAFQPAQADQQKHTQHSSSITGAPGSSSQNIPSKISDVSEKNDTAAKKPAIQNNHPTEKNNQAETKTASRAKSKSRRKKISRSTLDATAASAGKAVSIPATTLDGLPDLKTDDWRLILVNPTHTLPEGYKPETRELAGGIYDTAVYNHYQYFCDERIFDELTAMLQACTDAGFHPLVASGYREHETQQMLFDDNIAGLEMQGMSREEAEKETKKVVAVPGTSEHELGLALDIACEENTELNETQMDTPTQKWLMENSWQYGFIIRYPTDKTKETGIIFEPWHYRYVGKESARYIHEHGLCLEEYLELLRLREKTIANPNAATEKPDSTPGQKTTVTTGTKNSNSKQKQKQTQPTDGAAKKE</sequence>
<proteinExistence type="predicted"/>
<dbReference type="AlphaFoldDB" id="I5AVH1"/>
<feature type="region of interest" description="Disordered" evidence="1">
    <location>
        <begin position="36"/>
        <end position="116"/>
    </location>
</feature>
<feature type="compositionally biased region" description="Low complexity" evidence="1">
    <location>
        <begin position="47"/>
        <end position="58"/>
    </location>
</feature>
<dbReference type="InterPro" id="IPR058193">
    <property type="entry name" value="VanY/YodJ_core_dom"/>
</dbReference>
<dbReference type="InterPro" id="IPR052179">
    <property type="entry name" value="DD-CPase-like"/>
</dbReference>
<feature type="domain" description="D-alanyl-D-alanine carboxypeptidase-like core" evidence="2">
    <location>
        <begin position="184"/>
        <end position="318"/>
    </location>
</feature>
<dbReference type="GO" id="GO:0004180">
    <property type="term" value="F:carboxypeptidase activity"/>
    <property type="evidence" value="ECO:0007669"/>
    <property type="project" value="UniProtKB-KW"/>
</dbReference>
<evidence type="ECO:0000256" key="1">
    <source>
        <dbReference type="SAM" id="MobiDB-lite"/>
    </source>
</evidence>
<feature type="compositionally biased region" description="Polar residues" evidence="1">
    <location>
        <begin position="81"/>
        <end position="94"/>
    </location>
</feature>
<dbReference type="EMBL" id="CM001487">
    <property type="protein sequence ID" value="EIM57794.1"/>
    <property type="molecule type" value="Genomic_DNA"/>
</dbReference>
<protein>
    <submittedName>
        <fullName evidence="3">D-alanyl-D-alanine carboxypeptidase</fullName>
    </submittedName>
</protein>
<reference evidence="3 4" key="2">
    <citation type="submission" date="2012-02" db="EMBL/GenBank/DDBJ databases">
        <title>Improved High-Quality Draft sequence of Eubacterium cellulosolvens 6.</title>
        <authorList>
            <consortium name="US DOE Joint Genome Institute"/>
            <person name="Lucas S."/>
            <person name="Han J."/>
            <person name="Lapidus A."/>
            <person name="Cheng J.-F."/>
            <person name="Goodwin L."/>
            <person name="Pitluck S."/>
            <person name="Peters L."/>
            <person name="Mikhailova N."/>
            <person name="Gu W."/>
            <person name="Detter J.C."/>
            <person name="Han C."/>
            <person name="Tapia R."/>
            <person name="Land M."/>
            <person name="Hauser L."/>
            <person name="Kyrpides N."/>
            <person name="Ivanova N."/>
            <person name="Pagani I."/>
            <person name="Johnson E."/>
            <person name="Mukhopadhyay B."/>
            <person name="Anderson I."/>
            <person name="Woyke T."/>
        </authorList>
    </citation>
    <scope>NUCLEOTIDE SEQUENCE [LARGE SCALE GENOMIC DNA]</scope>
    <source>
        <strain evidence="3 4">6</strain>
    </source>
</reference>
<evidence type="ECO:0000313" key="4">
    <source>
        <dbReference type="Proteomes" id="UP000005753"/>
    </source>
</evidence>
<dbReference type="Gene3D" id="3.30.1380.10">
    <property type="match status" value="1"/>
</dbReference>
<feature type="region of interest" description="Disordered" evidence="1">
    <location>
        <begin position="347"/>
        <end position="391"/>
    </location>
</feature>
<dbReference type="HOGENOM" id="CLU_054193_1_3_9"/>
<dbReference type="PANTHER" id="PTHR34385:SF1">
    <property type="entry name" value="PEPTIDOGLYCAN L-ALANYL-D-GLUTAMATE ENDOPEPTIDASE CWLK"/>
    <property type="match status" value="1"/>
</dbReference>
<evidence type="ECO:0000313" key="3">
    <source>
        <dbReference type="EMBL" id="EIM57794.1"/>
    </source>
</evidence>
<dbReference type="PANTHER" id="PTHR34385">
    <property type="entry name" value="D-ALANYL-D-ALANINE CARBOXYPEPTIDASE"/>
    <property type="match status" value="1"/>
</dbReference>
<dbReference type="GO" id="GO:0006508">
    <property type="term" value="P:proteolysis"/>
    <property type="evidence" value="ECO:0007669"/>
    <property type="project" value="InterPro"/>
</dbReference>
<keyword evidence="4" id="KW-1185">Reference proteome</keyword>
<dbReference type="STRING" id="633697.EubceDRAFT1_2021"/>
<dbReference type="Pfam" id="PF02557">
    <property type="entry name" value="VanY"/>
    <property type="match status" value="1"/>
</dbReference>
<name>I5AVH1_EUBC6</name>
<keyword evidence="3" id="KW-0378">Hydrolase</keyword>
<feature type="compositionally biased region" description="Low complexity" evidence="1">
    <location>
        <begin position="357"/>
        <end position="382"/>
    </location>
</feature>